<reference evidence="2 3" key="2">
    <citation type="submission" date="2019-01" db="EMBL/GenBank/DDBJ databases">
        <title>Tautonia sociabilis, a novel thermotolerant planctomycete of Isosphaeraceae family, isolated from a 4000 m deep subterranean habitat.</title>
        <authorList>
            <person name="Kovaleva O.L."/>
            <person name="Elcheninov A.G."/>
            <person name="Van Heerden E."/>
            <person name="Toshchakov S.V."/>
            <person name="Novikov A."/>
            <person name="Bonch-Osmolovskaya E.A."/>
            <person name="Kublanov I.V."/>
        </authorList>
    </citation>
    <scope>NUCLEOTIDE SEQUENCE [LARGE SCALE GENOMIC DNA]</scope>
    <source>
        <strain evidence="2 3">GM2012</strain>
    </source>
</reference>
<feature type="transmembrane region" description="Helical" evidence="1">
    <location>
        <begin position="15"/>
        <end position="36"/>
    </location>
</feature>
<evidence type="ECO:0000313" key="3">
    <source>
        <dbReference type="Proteomes" id="UP000280296"/>
    </source>
</evidence>
<dbReference type="AlphaFoldDB" id="A0A432MP95"/>
<protein>
    <submittedName>
        <fullName evidence="2">Uncharacterized protein</fullName>
    </submittedName>
</protein>
<evidence type="ECO:0000256" key="1">
    <source>
        <dbReference type="SAM" id="Phobius"/>
    </source>
</evidence>
<dbReference type="OrthoDB" id="276453at2"/>
<sequence length="139" mass="13991">MVPIGKTERTPGRRLGPVLGFGLPGLVLGLAAAWLLGAGSARGVQAQGGAAPTASGGLMALTTSAPGDPGGTRLVLIDTRSQAMAVYKIDGFKGGSIKLEAARQFGADLRLSEYNNLPPEVAAVEAMVAAPRPRGVSGQ</sequence>
<keyword evidence="3" id="KW-1185">Reference proteome</keyword>
<gene>
    <name evidence="2" type="ORF">TsocGM_02210</name>
</gene>
<accession>A0A432MP95</accession>
<proteinExistence type="predicted"/>
<keyword evidence="1" id="KW-1133">Transmembrane helix</keyword>
<dbReference type="Proteomes" id="UP000280296">
    <property type="component" value="Unassembled WGS sequence"/>
</dbReference>
<dbReference type="RefSeq" id="WP_126723690.1">
    <property type="nucleotide sequence ID" value="NZ_RYZH01000003.1"/>
</dbReference>
<keyword evidence="1" id="KW-0472">Membrane</keyword>
<dbReference type="EMBL" id="RYZH01000003">
    <property type="protein sequence ID" value="RUL89254.1"/>
    <property type="molecule type" value="Genomic_DNA"/>
</dbReference>
<keyword evidence="1" id="KW-0812">Transmembrane</keyword>
<comment type="caution">
    <text evidence="2">The sequence shown here is derived from an EMBL/GenBank/DDBJ whole genome shotgun (WGS) entry which is preliminary data.</text>
</comment>
<reference evidence="2 3" key="1">
    <citation type="submission" date="2018-12" db="EMBL/GenBank/DDBJ databases">
        <authorList>
            <person name="Toschakov S.V."/>
        </authorList>
    </citation>
    <scope>NUCLEOTIDE SEQUENCE [LARGE SCALE GENOMIC DNA]</scope>
    <source>
        <strain evidence="2 3">GM2012</strain>
    </source>
</reference>
<name>A0A432MP95_9BACT</name>
<organism evidence="2 3">
    <name type="scientific">Tautonia sociabilis</name>
    <dbReference type="NCBI Taxonomy" id="2080755"/>
    <lineage>
        <taxon>Bacteria</taxon>
        <taxon>Pseudomonadati</taxon>
        <taxon>Planctomycetota</taxon>
        <taxon>Planctomycetia</taxon>
        <taxon>Isosphaerales</taxon>
        <taxon>Isosphaeraceae</taxon>
        <taxon>Tautonia</taxon>
    </lineage>
</organism>
<evidence type="ECO:0000313" key="2">
    <source>
        <dbReference type="EMBL" id="RUL89254.1"/>
    </source>
</evidence>